<feature type="transmembrane region" description="Helical" evidence="8">
    <location>
        <begin position="673"/>
        <end position="694"/>
    </location>
</feature>
<accession>A0A7S2KMB4</accession>
<comment type="similarity">
    <text evidence="2">Belongs to the resistance-nodulation-cell division (RND) (TC 2.A.6) family. MmpL subfamily.</text>
</comment>
<evidence type="ECO:0000256" key="8">
    <source>
        <dbReference type="SAM" id="Phobius"/>
    </source>
</evidence>
<feature type="transmembrane region" description="Helical" evidence="8">
    <location>
        <begin position="757"/>
        <end position="778"/>
    </location>
</feature>
<dbReference type="Pfam" id="PF03176">
    <property type="entry name" value="MMPL"/>
    <property type="match status" value="2"/>
</dbReference>
<evidence type="ECO:0000313" key="10">
    <source>
        <dbReference type="EMBL" id="CAD9580862.1"/>
    </source>
</evidence>
<feature type="transmembrane region" description="Helical" evidence="8">
    <location>
        <begin position="272"/>
        <end position="297"/>
    </location>
</feature>
<dbReference type="PANTHER" id="PTHR33406">
    <property type="entry name" value="MEMBRANE PROTEIN MJ1562-RELATED"/>
    <property type="match status" value="1"/>
</dbReference>
<feature type="domain" description="Membrane transport protein MMPL" evidence="9">
    <location>
        <begin position="86"/>
        <end position="330"/>
    </location>
</feature>
<organism evidence="10">
    <name type="scientific">Bigelowiella natans</name>
    <name type="common">Pedinomonas minutissima</name>
    <name type="synonym">Chlorarachnion sp. (strain CCMP621)</name>
    <dbReference type="NCBI Taxonomy" id="227086"/>
    <lineage>
        <taxon>Eukaryota</taxon>
        <taxon>Sar</taxon>
        <taxon>Rhizaria</taxon>
        <taxon>Cercozoa</taxon>
        <taxon>Chlorarachniophyceae</taxon>
        <taxon>Bigelowiella</taxon>
    </lineage>
</organism>
<keyword evidence="3" id="KW-1003">Cell membrane</keyword>
<evidence type="ECO:0000256" key="6">
    <source>
        <dbReference type="ARBA" id="ARBA00023136"/>
    </source>
</evidence>
<feature type="transmembrane region" description="Helical" evidence="8">
    <location>
        <begin position="448"/>
        <end position="468"/>
    </location>
</feature>
<evidence type="ECO:0000256" key="5">
    <source>
        <dbReference type="ARBA" id="ARBA00022989"/>
    </source>
</evidence>
<keyword evidence="5 8" id="KW-1133">Transmembrane helix</keyword>
<dbReference type="GO" id="GO:0005886">
    <property type="term" value="C:plasma membrane"/>
    <property type="evidence" value="ECO:0007669"/>
    <property type="project" value="UniProtKB-SubCell"/>
</dbReference>
<evidence type="ECO:0000256" key="3">
    <source>
        <dbReference type="ARBA" id="ARBA00022475"/>
    </source>
</evidence>
<feature type="transmembrane region" description="Helical" evidence="8">
    <location>
        <begin position="303"/>
        <end position="331"/>
    </location>
</feature>
<dbReference type="AlphaFoldDB" id="A0A7S2KMB4"/>
<sequence>MGLGAGFGFQFLSAVSINVSPPKGTPGYNAKNAFEDLFPNRANPQSYIFYFECNGCDNIRESENNVTYYRANRLIEAASNWKGGFVISNQTWWSYPNTTLYTSIKERFLPPNHPRSMITLITAQASHDTTQLQKFVKHVRGSISDLNLPSNYYIGFLGSNTILVDSVEESSTTVTKIDLVVLPLALLVLVYVVQSWRMVIIPIINVSTCLLSSFAMMYGLTQYTAKAPSFVPSVMEAMVIALSIDYSLFLLTRYRFEIMNNKRRGSSAVREAVFHAGEVVFMSGLTLVSCFLGITGFPTQTVYMVGVGCSLCLTMALVINLTMTPALLLAFPVFFSTFQFLPFCTKKEEFGNDKYGGGQDGDDDAINSGSGYILAPDDEDNPNVPRSDEFDNGMSIFGVDTADEKGERAMKGGEDRPSLTLHQEEENNENMRKSYWYRSTKALIKWPYVYLTILIPLALIAPAALSLFDFNYSVANTQIAPRNSPSIECYKRIESTFPLGLMDPLYVIIDASSLGPNAVKTEAFFNTSAKIAELIIERSEVSSSEITAVSYPNGAYLSWAAASFALSNPSLSGPYPAYFNSSTNEDFSAALITISTPFSPFGDKMKGFTKTVRGVLNDGGLPGEYQYYFAGAAVWMVDVTNLTFELFPYIILATVLAIFFMISFLLMSAFIPIRYALTLVFPLSFIFGVAVLIYQKGVLNGLNWAAVGGVDAMYWLSPIITFPICTGLALDYDIFLMCRVAEYRLEGYTNRASILKAVHETGGIITAAGIIMAIAFGGMLFSTTDTLNQIAWILFSSVLFDTFVVRTVLVPAVLTLAARVNWWPRKVPQGKLMDEFGNEATDESKDQALLSVNGSSPKAAEGDGHWNL</sequence>
<evidence type="ECO:0000256" key="2">
    <source>
        <dbReference type="ARBA" id="ARBA00010157"/>
    </source>
</evidence>
<feature type="transmembrane region" description="Helical" evidence="8">
    <location>
        <begin position="790"/>
        <end position="816"/>
    </location>
</feature>
<feature type="transmembrane region" description="Helical" evidence="8">
    <location>
        <begin position="230"/>
        <end position="251"/>
    </location>
</feature>
<dbReference type="PANTHER" id="PTHR33406:SF6">
    <property type="entry name" value="MEMBRANE PROTEIN YDGH-RELATED"/>
    <property type="match status" value="1"/>
</dbReference>
<feature type="region of interest" description="Disordered" evidence="7">
    <location>
        <begin position="371"/>
        <end position="391"/>
    </location>
</feature>
<feature type="transmembrane region" description="Helical" evidence="8">
    <location>
        <begin position="174"/>
        <end position="192"/>
    </location>
</feature>
<dbReference type="EMBL" id="HBHA01001815">
    <property type="protein sequence ID" value="CAD9580862.1"/>
    <property type="molecule type" value="Transcribed_RNA"/>
</dbReference>
<feature type="transmembrane region" description="Helical" evidence="8">
    <location>
        <begin position="646"/>
        <end position="666"/>
    </location>
</feature>
<keyword evidence="6 8" id="KW-0472">Membrane</keyword>
<feature type="transmembrane region" description="Helical" evidence="8">
    <location>
        <begin position="714"/>
        <end position="736"/>
    </location>
</feature>
<keyword evidence="4 8" id="KW-0812">Transmembrane</keyword>
<feature type="transmembrane region" description="Helical" evidence="8">
    <location>
        <begin position="199"/>
        <end position="218"/>
    </location>
</feature>
<name>A0A7S2KMB4_BIGNA</name>
<evidence type="ECO:0000259" key="9">
    <source>
        <dbReference type="Pfam" id="PF03176"/>
    </source>
</evidence>
<reference evidence="10" key="1">
    <citation type="submission" date="2021-01" db="EMBL/GenBank/DDBJ databases">
        <authorList>
            <person name="Corre E."/>
            <person name="Pelletier E."/>
            <person name="Niang G."/>
            <person name="Scheremetjew M."/>
            <person name="Finn R."/>
            <person name="Kale V."/>
            <person name="Holt S."/>
            <person name="Cochrane G."/>
            <person name="Meng A."/>
            <person name="Brown T."/>
            <person name="Cohen L."/>
        </authorList>
    </citation>
    <scope>NUCLEOTIDE SEQUENCE</scope>
    <source>
        <strain evidence="10">CCMP1258.1</strain>
    </source>
</reference>
<evidence type="ECO:0000256" key="7">
    <source>
        <dbReference type="SAM" id="MobiDB-lite"/>
    </source>
</evidence>
<evidence type="ECO:0000256" key="4">
    <source>
        <dbReference type="ARBA" id="ARBA00022692"/>
    </source>
</evidence>
<feature type="domain" description="Membrane transport protein MMPL" evidence="9">
    <location>
        <begin position="479"/>
        <end position="826"/>
    </location>
</feature>
<protein>
    <recommendedName>
        <fullName evidence="9">Membrane transport protein MMPL domain-containing protein</fullName>
    </recommendedName>
</protein>
<comment type="subcellular location">
    <subcellularLocation>
        <location evidence="1">Cell membrane</location>
        <topology evidence="1">Multi-pass membrane protein</topology>
    </subcellularLocation>
</comment>
<evidence type="ECO:0000256" key="1">
    <source>
        <dbReference type="ARBA" id="ARBA00004651"/>
    </source>
</evidence>
<dbReference type="InterPro" id="IPR004869">
    <property type="entry name" value="MMPL_dom"/>
</dbReference>
<dbReference type="InterPro" id="IPR050545">
    <property type="entry name" value="Mycobact_MmpL"/>
</dbReference>
<dbReference type="Gene3D" id="1.20.1640.10">
    <property type="entry name" value="Multidrug efflux transporter AcrB transmembrane domain"/>
    <property type="match status" value="2"/>
</dbReference>
<proteinExistence type="inferred from homology"/>
<gene>
    <name evidence="10" type="ORF">BIGN1055_LOCUS1160</name>
</gene>
<dbReference type="SUPFAM" id="SSF82866">
    <property type="entry name" value="Multidrug efflux transporter AcrB transmembrane domain"/>
    <property type="match status" value="2"/>
</dbReference>